<dbReference type="SUPFAM" id="SSF51735">
    <property type="entry name" value="NAD(P)-binding Rossmann-fold domains"/>
    <property type="match status" value="1"/>
</dbReference>
<organism evidence="6 7">
    <name type="scientific">Colletotrichum higginsianum</name>
    <dbReference type="NCBI Taxonomy" id="80884"/>
    <lineage>
        <taxon>Eukaryota</taxon>
        <taxon>Fungi</taxon>
        <taxon>Dikarya</taxon>
        <taxon>Ascomycota</taxon>
        <taxon>Pezizomycotina</taxon>
        <taxon>Sordariomycetes</taxon>
        <taxon>Hypocreomycetidae</taxon>
        <taxon>Glomerellales</taxon>
        <taxon>Glomerellaceae</taxon>
        <taxon>Colletotrichum</taxon>
        <taxon>Colletotrichum destructivum species complex</taxon>
    </lineage>
</organism>
<reference evidence="6 7" key="1">
    <citation type="journal article" date="2019" name="Genome Biol. Evol.">
        <title>Genomic Plasticity Mediated by Transposable Elements in the Plant Pathogenic Fungus Colletotrichum higginsianum.</title>
        <authorList>
            <person name="Tsushima A."/>
            <person name="Gan P."/>
            <person name="Kumakura N."/>
            <person name="Narusaka M."/>
            <person name="Takano Y."/>
            <person name="Narusaka Y."/>
            <person name="Shirasu K."/>
        </authorList>
    </citation>
    <scope>NUCLEOTIDE SEQUENCE [LARGE SCALE GENOMIC DNA]</scope>
    <source>
        <strain evidence="6 7">MAFF305635-RFP</strain>
    </source>
</reference>
<feature type="domain" description="Enoyl reductase (ER)" evidence="5">
    <location>
        <begin position="17"/>
        <end position="346"/>
    </location>
</feature>
<dbReference type="SUPFAM" id="SSF50129">
    <property type="entry name" value="GroES-like"/>
    <property type="match status" value="1"/>
</dbReference>
<dbReference type="PANTHER" id="PTHR45348">
    <property type="entry name" value="HYPOTHETICAL OXIDOREDUCTASE (EUROFUNG)"/>
    <property type="match status" value="1"/>
</dbReference>
<sequence length="776" mass="82919">MTQPKSTRTAILIQSPGVATVATVPIPTLSPTNILVKTACVGLNPSDAKMVQAGAPQGSMAGLDFAGEVVSKGSQVGSHIRPGDRVCGVAFGYNRDNDATGAFAEYVVAEEHLVFGIPDGLSFQEAATLPCGLLTGGMVLHHSMKLRDTPADPTAHVLVYGGSTASGIFMIQLLKHAGFIPVATCSPRNFHLVKEAGAAAAFDYNSPTCASDIRALTDDRLAHAADCITTPASMKICYDSMGAAGGRYVALDSFPIASHSRRAVRPSWVFAMSAFGCAVDWVAPYKCHPSPADRLFAETWMRRAADLVRDGEVRPLRFRLVGDSLGDVSKGLEELRQGTVSGEKLVCVVNRSMLHPSIPSMMSSPKVLVIGCGVAGPVVACFLKQKGYEPIIFERVESPGDVGASLMICPNGLKVLERVGPIPDKLLENGPPVLELCDHKASGEVLGGSDIPTAFAKRYGQPAVGVKRTLITSWLRDAAEEKGIELRRGWALERIEESNDSITAFFEGGKSETGSFLIGCDGLKATTRKLLLARAGLQDGLPSFTGLTQTAGVSPTPDAFRGRPGARNWYGELSHVICYDMTHDKTSWALTLPGEAVEEASWGLFGDEQRAAAKKAISAALEAKGWDPVVLGLVNSAERLIKYGIYDRPELSPEQWYSGRCVMIGDAVHPTSVHLGQGANQSCEDCYFLAEAIPDFDHTKPLSTEQLSSIFKSFAEKQQPHTSVLVNGARALGRARVAPPEACVQRDAAIAQSMADRAGLQAKFDFTYSRPFQRPS</sequence>
<comment type="caution">
    <text evidence="6">The sequence shown here is derived from an EMBL/GenBank/DDBJ whole genome shotgun (WGS) entry which is preliminary data.</text>
</comment>
<evidence type="ECO:0000256" key="4">
    <source>
        <dbReference type="ARBA" id="ARBA00023002"/>
    </source>
</evidence>
<dbReference type="Gene3D" id="3.50.50.60">
    <property type="entry name" value="FAD/NAD(P)-binding domain"/>
    <property type="match status" value="1"/>
</dbReference>
<evidence type="ECO:0000256" key="3">
    <source>
        <dbReference type="ARBA" id="ARBA00022827"/>
    </source>
</evidence>
<dbReference type="Pfam" id="PF08240">
    <property type="entry name" value="ADH_N"/>
    <property type="match status" value="1"/>
</dbReference>
<dbReference type="InterPro" id="IPR011032">
    <property type="entry name" value="GroES-like_sf"/>
</dbReference>
<keyword evidence="2" id="KW-0285">Flavoprotein</keyword>
<evidence type="ECO:0000259" key="5">
    <source>
        <dbReference type="SMART" id="SM00829"/>
    </source>
</evidence>
<dbReference type="InterPro" id="IPR020843">
    <property type="entry name" value="ER"/>
</dbReference>
<dbReference type="CDD" id="cd08249">
    <property type="entry name" value="enoyl_reductase_like"/>
    <property type="match status" value="1"/>
</dbReference>
<dbReference type="InterPro" id="IPR002938">
    <property type="entry name" value="FAD-bd"/>
</dbReference>
<dbReference type="Gene3D" id="3.40.50.720">
    <property type="entry name" value="NAD(P)-binding Rossmann-like Domain"/>
    <property type="match status" value="1"/>
</dbReference>
<comment type="similarity">
    <text evidence="1">Belongs to the zinc-containing alcohol dehydrogenase family.</text>
</comment>
<dbReference type="InterPro" id="IPR036188">
    <property type="entry name" value="FAD/NAD-bd_sf"/>
</dbReference>
<dbReference type="OrthoDB" id="1878542at2759"/>
<dbReference type="PANTHER" id="PTHR45348:SF2">
    <property type="entry name" value="ZINC-TYPE ALCOHOL DEHYDROGENASE-LIKE PROTEIN C2E1P3.01"/>
    <property type="match status" value="1"/>
</dbReference>
<dbReference type="AlphaFoldDB" id="A0A4T0WJU0"/>
<dbReference type="InterPro" id="IPR036291">
    <property type="entry name" value="NAD(P)-bd_dom_sf"/>
</dbReference>
<gene>
    <name evidence="6" type="ORF">CH35J_000506</name>
</gene>
<dbReference type="InterPro" id="IPR047122">
    <property type="entry name" value="Trans-enoyl_RdTase-like"/>
</dbReference>
<keyword evidence="4" id="KW-0560">Oxidoreductase</keyword>
<evidence type="ECO:0000313" key="6">
    <source>
        <dbReference type="EMBL" id="TID06604.1"/>
    </source>
</evidence>
<evidence type="ECO:0000313" key="7">
    <source>
        <dbReference type="Proteomes" id="UP000305883"/>
    </source>
</evidence>
<accession>A0A4T0WJU0</accession>
<keyword evidence="3" id="KW-0274">FAD</keyword>
<dbReference type="EMBL" id="MWPZ01000001">
    <property type="protein sequence ID" value="TID06604.1"/>
    <property type="molecule type" value="Genomic_DNA"/>
</dbReference>
<dbReference type="InterPro" id="IPR013154">
    <property type="entry name" value="ADH-like_N"/>
</dbReference>
<dbReference type="Proteomes" id="UP000305883">
    <property type="component" value="Unassembled WGS sequence"/>
</dbReference>
<dbReference type="GO" id="GO:0016651">
    <property type="term" value="F:oxidoreductase activity, acting on NAD(P)H"/>
    <property type="evidence" value="ECO:0007669"/>
    <property type="project" value="InterPro"/>
</dbReference>
<dbReference type="Gene3D" id="3.90.180.10">
    <property type="entry name" value="Medium-chain alcohol dehydrogenases, catalytic domain"/>
    <property type="match status" value="1"/>
</dbReference>
<dbReference type="SMART" id="SM00829">
    <property type="entry name" value="PKS_ER"/>
    <property type="match status" value="1"/>
</dbReference>
<dbReference type="PRINTS" id="PR00420">
    <property type="entry name" value="RNGMNOXGNASE"/>
</dbReference>
<proteinExistence type="inferred from homology"/>
<dbReference type="SUPFAM" id="SSF51905">
    <property type="entry name" value="FAD/NAD(P)-binding domain"/>
    <property type="match status" value="1"/>
</dbReference>
<dbReference type="Pfam" id="PF01494">
    <property type="entry name" value="FAD_binding_3"/>
    <property type="match status" value="1"/>
</dbReference>
<evidence type="ECO:0000256" key="1">
    <source>
        <dbReference type="ARBA" id="ARBA00008072"/>
    </source>
</evidence>
<name>A0A4T0WJU0_9PEZI</name>
<protein>
    <submittedName>
        <fullName evidence="6">Deshydrogenase mokE</fullName>
    </submittedName>
</protein>
<dbReference type="GO" id="GO:0071949">
    <property type="term" value="F:FAD binding"/>
    <property type="evidence" value="ECO:0007669"/>
    <property type="project" value="InterPro"/>
</dbReference>
<evidence type="ECO:0000256" key="2">
    <source>
        <dbReference type="ARBA" id="ARBA00022630"/>
    </source>
</evidence>